<dbReference type="EMBL" id="QJKJ01002800">
    <property type="protein sequence ID" value="RDY01258.1"/>
    <property type="molecule type" value="Genomic_DNA"/>
</dbReference>
<evidence type="ECO:0000313" key="2">
    <source>
        <dbReference type="EMBL" id="RDY01258.1"/>
    </source>
</evidence>
<dbReference type="Gene3D" id="1.10.340.70">
    <property type="match status" value="1"/>
</dbReference>
<reference evidence="2" key="1">
    <citation type="submission" date="2018-05" db="EMBL/GenBank/DDBJ databases">
        <title>Draft genome of Mucuna pruriens seed.</title>
        <authorList>
            <person name="Nnadi N.E."/>
            <person name="Vos R."/>
            <person name="Hasami M.H."/>
            <person name="Devisetty U.K."/>
            <person name="Aguiy J.C."/>
        </authorList>
    </citation>
    <scope>NUCLEOTIDE SEQUENCE [LARGE SCALE GENOMIC DNA]</scope>
    <source>
        <strain evidence="2">JCA_2017</strain>
    </source>
</reference>
<dbReference type="PANTHER" id="PTHR48475:SF1">
    <property type="entry name" value="RNASE H TYPE-1 DOMAIN-CONTAINING PROTEIN"/>
    <property type="match status" value="1"/>
</dbReference>
<dbReference type="Proteomes" id="UP000257109">
    <property type="component" value="Unassembled WGS sequence"/>
</dbReference>
<protein>
    <recommendedName>
        <fullName evidence="1">Integrase zinc-binding domain-containing protein</fullName>
    </recommendedName>
</protein>
<feature type="non-terminal residue" evidence="2">
    <location>
        <position position="1"/>
    </location>
</feature>
<dbReference type="PANTHER" id="PTHR48475">
    <property type="entry name" value="RIBONUCLEASE H"/>
    <property type="match status" value="1"/>
</dbReference>
<organism evidence="2 3">
    <name type="scientific">Mucuna pruriens</name>
    <name type="common">Velvet bean</name>
    <name type="synonym">Dolichos pruriens</name>
    <dbReference type="NCBI Taxonomy" id="157652"/>
    <lineage>
        <taxon>Eukaryota</taxon>
        <taxon>Viridiplantae</taxon>
        <taxon>Streptophyta</taxon>
        <taxon>Embryophyta</taxon>
        <taxon>Tracheophyta</taxon>
        <taxon>Spermatophyta</taxon>
        <taxon>Magnoliopsida</taxon>
        <taxon>eudicotyledons</taxon>
        <taxon>Gunneridae</taxon>
        <taxon>Pentapetalae</taxon>
        <taxon>rosids</taxon>
        <taxon>fabids</taxon>
        <taxon>Fabales</taxon>
        <taxon>Fabaceae</taxon>
        <taxon>Papilionoideae</taxon>
        <taxon>50 kb inversion clade</taxon>
        <taxon>NPAAA clade</taxon>
        <taxon>indigoferoid/millettioid clade</taxon>
        <taxon>Phaseoleae</taxon>
        <taxon>Mucuna</taxon>
    </lineage>
</organism>
<evidence type="ECO:0000259" key="1">
    <source>
        <dbReference type="Pfam" id="PF17921"/>
    </source>
</evidence>
<sequence length="167" mass="19304">MLQVNQTKEMTIHVRQQTKMAHCQQGGEVEIDGKPRYHDIKEYLKRGVYPPEAIENDKRTLRRLVINFLLSGVILYKRSLDSTLLCCVDDCEAREIMEEVHGGASSTHANGHALACKILQASYYWSKMESNYCQHVKRCMKCQMYVDNIHMTPSSLHNLTSPWPFSR</sequence>
<dbReference type="Pfam" id="PF17921">
    <property type="entry name" value="Integrase_H2C2"/>
    <property type="match status" value="1"/>
</dbReference>
<gene>
    <name evidence="2" type="ORF">CR513_15435</name>
</gene>
<comment type="caution">
    <text evidence="2">The sequence shown here is derived from an EMBL/GenBank/DDBJ whole genome shotgun (WGS) entry which is preliminary data.</text>
</comment>
<keyword evidence="3" id="KW-1185">Reference proteome</keyword>
<accession>A0A371HER1</accession>
<evidence type="ECO:0000313" key="3">
    <source>
        <dbReference type="Proteomes" id="UP000257109"/>
    </source>
</evidence>
<dbReference type="InterPro" id="IPR041588">
    <property type="entry name" value="Integrase_H2C2"/>
</dbReference>
<proteinExistence type="predicted"/>
<name>A0A371HER1_MUCPR</name>
<feature type="domain" description="Integrase zinc-binding" evidence="1">
    <location>
        <begin position="89"/>
        <end position="145"/>
    </location>
</feature>
<dbReference type="AlphaFoldDB" id="A0A371HER1"/>